<dbReference type="OrthoDB" id="5296at2759"/>
<dbReference type="PANTHER" id="PTHR43544">
    <property type="entry name" value="SHORT-CHAIN DEHYDROGENASE/REDUCTASE"/>
    <property type="match status" value="1"/>
</dbReference>
<sequence length="283" mass="31373">MPFILTCPASRGITFELTRQLLRTANLPIVATARKNLKEAKCRLLDGLEVKSHEERLQVLELDVCDERSISRVAEQLHERFPQSTSAEKASNYLHLALMTPGILYPEKSASQLDIEQITRTFQVNTISHMLLWKHFSPFLPKKSTTLMTSHTSSSPDSSAEATALPCRAVYALMSARVGSTSDNTSGGWYSYRASKAAVNSLARSFDIDTRRSAGDNSMVIALHPGTVKTEFSREFWSSAKKGRGLLGVEEASRNLLGVIDKVGGKRENGGRCWDWRGEEVLP</sequence>
<dbReference type="InterPro" id="IPR051468">
    <property type="entry name" value="Fungal_SecMetab_SDRs"/>
</dbReference>
<dbReference type="InterPro" id="IPR036291">
    <property type="entry name" value="NAD(P)-bd_dom_sf"/>
</dbReference>
<dbReference type="PANTHER" id="PTHR43544:SF12">
    <property type="entry name" value="NAD(P)-BINDING ROSSMANN-FOLD SUPERFAMILY PROTEIN"/>
    <property type="match status" value="1"/>
</dbReference>
<name>A0A067MP22_BOTB1</name>
<protein>
    <recommendedName>
        <fullName evidence="4">NAD(P)-binding protein</fullName>
    </recommendedName>
</protein>
<dbReference type="GO" id="GO:0005737">
    <property type="term" value="C:cytoplasm"/>
    <property type="evidence" value="ECO:0007669"/>
    <property type="project" value="TreeGrafter"/>
</dbReference>
<accession>A0A067MP22</accession>
<dbReference type="Gene3D" id="3.40.50.720">
    <property type="entry name" value="NAD(P)-binding Rossmann-like Domain"/>
    <property type="match status" value="1"/>
</dbReference>
<dbReference type="SUPFAM" id="SSF51735">
    <property type="entry name" value="NAD(P)-binding Rossmann-fold domains"/>
    <property type="match status" value="1"/>
</dbReference>
<dbReference type="Proteomes" id="UP000027195">
    <property type="component" value="Unassembled WGS sequence"/>
</dbReference>
<dbReference type="AlphaFoldDB" id="A0A067MP22"/>
<dbReference type="GO" id="GO:0016491">
    <property type="term" value="F:oxidoreductase activity"/>
    <property type="evidence" value="ECO:0007669"/>
    <property type="project" value="TreeGrafter"/>
</dbReference>
<dbReference type="HOGENOM" id="CLU_010194_9_7_1"/>
<evidence type="ECO:0000313" key="3">
    <source>
        <dbReference type="Proteomes" id="UP000027195"/>
    </source>
</evidence>
<dbReference type="EMBL" id="KL198027">
    <property type="protein sequence ID" value="KDQ16460.1"/>
    <property type="molecule type" value="Genomic_DNA"/>
</dbReference>
<evidence type="ECO:0000313" key="2">
    <source>
        <dbReference type="EMBL" id="KDQ16460.1"/>
    </source>
</evidence>
<reference evidence="3" key="1">
    <citation type="journal article" date="2014" name="Proc. Natl. Acad. Sci. U.S.A.">
        <title>Extensive sampling of basidiomycete genomes demonstrates inadequacy of the white-rot/brown-rot paradigm for wood decay fungi.</title>
        <authorList>
            <person name="Riley R."/>
            <person name="Salamov A.A."/>
            <person name="Brown D.W."/>
            <person name="Nagy L.G."/>
            <person name="Floudas D."/>
            <person name="Held B.W."/>
            <person name="Levasseur A."/>
            <person name="Lombard V."/>
            <person name="Morin E."/>
            <person name="Otillar R."/>
            <person name="Lindquist E.A."/>
            <person name="Sun H."/>
            <person name="LaButti K.M."/>
            <person name="Schmutz J."/>
            <person name="Jabbour D."/>
            <person name="Luo H."/>
            <person name="Baker S.E."/>
            <person name="Pisabarro A.G."/>
            <person name="Walton J.D."/>
            <person name="Blanchette R.A."/>
            <person name="Henrissat B."/>
            <person name="Martin F."/>
            <person name="Cullen D."/>
            <person name="Hibbett D.S."/>
            <person name="Grigoriev I.V."/>
        </authorList>
    </citation>
    <scope>NUCLEOTIDE SEQUENCE [LARGE SCALE GENOMIC DNA]</scope>
    <source>
        <strain evidence="3">FD-172 SS1</strain>
    </source>
</reference>
<evidence type="ECO:0008006" key="4">
    <source>
        <dbReference type="Google" id="ProtNLM"/>
    </source>
</evidence>
<comment type="similarity">
    <text evidence="1">Belongs to the short-chain dehydrogenases/reductases (SDR) family.</text>
</comment>
<proteinExistence type="inferred from homology"/>
<keyword evidence="3" id="KW-1185">Reference proteome</keyword>
<gene>
    <name evidence="2" type="ORF">BOTBODRAFT_129835</name>
</gene>
<organism evidence="2 3">
    <name type="scientific">Botryobasidium botryosum (strain FD-172 SS1)</name>
    <dbReference type="NCBI Taxonomy" id="930990"/>
    <lineage>
        <taxon>Eukaryota</taxon>
        <taxon>Fungi</taxon>
        <taxon>Dikarya</taxon>
        <taxon>Basidiomycota</taxon>
        <taxon>Agaricomycotina</taxon>
        <taxon>Agaricomycetes</taxon>
        <taxon>Cantharellales</taxon>
        <taxon>Botryobasidiaceae</taxon>
        <taxon>Botryobasidium</taxon>
    </lineage>
</organism>
<evidence type="ECO:0000256" key="1">
    <source>
        <dbReference type="ARBA" id="ARBA00006484"/>
    </source>
</evidence>
<dbReference type="InParanoid" id="A0A067MP22"/>